<dbReference type="OrthoDB" id="6500128at2759"/>
<feature type="compositionally biased region" description="Polar residues" evidence="9">
    <location>
        <begin position="493"/>
        <end position="509"/>
    </location>
</feature>
<dbReference type="InterPro" id="IPR003593">
    <property type="entry name" value="AAA+_ATPase"/>
</dbReference>
<keyword evidence="5" id="KW-0547">Nucleotide-binding</keyword>
<feature type="transmembrane region" description="Helical" evidence="10">
    <location>
        <begin position="1237"/>
        <end position="1256"/>
    </location>
</feature>
<feature type="domain" description="ABC transmembrane type-1" evidence="12">
    <location>
        <begin position="1096"/>
        <end position="1367"/>
    </location>
</feature>
<dbReference type="InterPro" id="IPR027417">
    <property type="entry name" value="P-loop_NTPase"/>
</dbReference>
<dbReference type="PANTHER" id="PTHR24223:SF356">
    <property type="entry name" value="ATP-BINDING CASSETTE TRANSPORTER ABC4"/>
    <property type="match status" value="1"/>
</dbReference>
<dbReference type="InterPro" id="IPR036640">
    <property type="entry name" value="ABC1_TM_sf"/>
</dbReference>
<feature type="region of interest" description="Disordered" evidence="9">
    <location>
        <begin position="464"/>
        <end position="552"/>
    </location>
</feature>
<keyword evidence="8 10" id="KW-0472">Membrane</keyword>
<feature type="transmembrane region" description="Helical" evidence="10">
    <location>
        <begin position="192"/>
        <end position="214"/>
    </location>
</feature>
<dbReference type="Pfam" id="PF00664">
    <property type="entry name" value="ABC_membrane"/>
    <property type="match status" value="2"/>
</dbReference>
<dbReference type="PROSITE" id="PS50893">
    <property type="entry name" value="ABC_TRANSPORTER_2"/>
    <property type="match status" value="2"/>
</dbReference>
<keyword evidence="14" id="KW-1185">Reference proteome</keyword>
<protein>
    <recommendedName>
        <fullName evidence="15">P-loop containing nucleoside triphosphate hydrolase protein</fullName>
    </recommendedName>
</protein>
<evidence type="ECO:0000313" key="13">
    <source>
        <dbReference type="EMBL" id="SJK98356.1"/>
    </source>
</evidence>
<feature type="transmembrane region" description="Helical" evidence="10">
    <location>
        <begin position="1091"/>
        <end position="1115"/>
    </location>
</feature>
<evidence type="ECO:0000256" key="7">
    <source>
        <dbReference type="ARBA" id="ARBA00022989"/>
    </source>
</evidence>
<feature type="transmembrane region" description="Helical" evidence="10">
    <location>
        <begin position="221"/>
        <end position="239"/>
    </location>
</feature>
<evidence type="ECO:0000256" key="6">
    <source>
        <dbReference type="ARBA" id="ARBA00022840"/>
    </source>
</evidence>
<dbReference type="PROSITE" id="PS00211">
    <property type="entry name" value="ABC_TRANSPORTER_1"/>
    <property type="match status" value="1"/>
</dbReference>
<dbReference type="InterPro" id="IPR050173">
    <property type="entry name" value="ABC_transporter_C-like"/>
</dbReference>
<feature type="transmembrane region" description="Helical" evidence="10">
    <location>
        <begin position="1325"/>
        <end position="1342"/>
    </location>
</feature>
<dbReference type="InterPro" id="IPR011527">
    <property type="entry name" value="ABC1_TM_dom"/>
</dbReference>
<dbReference type="InterPro" id="IPR003439">
    <property type="entry name" value="ABC_transporter-like_ATP-bd"/>
</dbReference>
<dbReference type="EMBL" id="FUEG01000001">
    <property type="protein sequence ID" value="SJK98356.1"/>
    <property type="molecule type" value="Genomic_DNA"/>
</dbReference>
<feature type="compositionally biased region" description="Polar residues" evidence="9">
    <location>
        <begin position="466"/>
        <end position="484"/>
    </location>
</feature>
<feature type="transmembrane region" description="Helical" evidence="10">
    <location>
        <begin position="413"/>
        <end position="436"/>
    </location>
</feature>
<dbReference type="OMA" id="CHIRPKE"/>
<feature type="region of interest" description="Disordered" evidence="9">
    <location>
        <begin position="1030"/>
        <end position="1057"/>
    </location>
</feature>
<dbReference type="GO" id="GO:0005524">
    <property type="term" value="F:ATP binding"/>
    <property type="evidence" value="ECO:0007669"/>
    <property type="project" value="UniProtKB-KW"/>
</dbReference>
<feature type="transmembrane region" description="Helical" evidence="10">
    <location>
        <begin position="141"/>
        <end position="160"/>
    </location>
</feature>
<proteinExistence type="predicted"/>
<feature type="transmembrane region" description="Helical" evidence="10">
    <location>
        <begin position="693"/>
        <end position="714"/>
    </location>
</feature>
<evidence type="ECO:0000256" key="3">
    <source>
        <dbReference type="ARBA" id="ARBA00022692"/>
    </source>
</evidence>
<evidence type="ECO:0000313" key="14">
    <source>
        <dbReference type="Proteomes" id="UP000219338"/>
    </source>
</evidence>
<dbReference type="PANTHER" id="PTHR24223">
    <property type="entry name" value="ATP-BINDING CASSETTE SUB-FAMILY C"/>
    <property type="match status" value="1"/>
</dbReference>
<dbReference type="Gene3D" id="3.40.50.300">
    <property type="entry name" value="P-loop containing nucleotide triphosphate hydrolases"/>
    <property type="match status" value="2"/>
</dbReference>
<keyword evidence="7 10" id="KW-1133">Transmembrane helix</keyword>
<gene>
    <name evidence="13" type="ORF">ARMOST_01621</name>
</gene>
<evidence type="ECO:0000256" key="1">
    <source>
        <dbReference type="ARBA" id="ARBA00004141"/>
    </source>
</evidence>
<dbReference type="CDD" id="cd03244">
    <property type="entry name" value="ABCC_MRP_domain2"/>
    <property type="match status" value="1"/>
</dbReference>
<evidence type="ECO:0008006" key="15">
    <source>
        <dbReference type="Google" id="ProtNLM"/>
    </source>
</evidence>
<keyword evidence="6" id="KW-0067">ATP-binding</keyword>
<feature type="transmembrane region" description="Helical" evidence="10">
    <location>
        <begin position="1135"/>
        <end position="1164"/>
    </location>
</feature>
<dbReference type="CDD" id="cd03250">
    <property type="entry name" value="ABCC_MRP_domain1"/>
    <property type="match status" value="1"/>
</dbReference>
<dbReference type="STRING" id="47428.A0A284QPG2"/>
<keyword evidence="4" id="KW-0677">Repeat</keyword>
<feature type="domain" description="ABC transporter" evidence="11">
    <location>
        <begin position="785"/>
        <end position="1031"/>
    </location>
</feature>
<dbReference type="GO" id="GO:0140359">
    <property type="term" value="F:ABC-type transporter activity"/>
    <property type="evidence" value="ECO:0007669"/>
    <property type="project" value="InterPro"/>
</dbReference>
<feature type="domain" description="ABC transmembrane type-1" evidence="12">
    <location>
        <begin position="556"/>
        <end position="747"/>
    </location>
</feature>
<evidence type="ECO:0000259" key="11">
    <source>
        <dbReference type="PROSITE" id="PS50893"/>
    </source>
</evidence>
<dbReference type="FunFam" id="3.40.50.300:FF:000838">
    <property type="entry name" value="ABC multidrug transporter (Eurofung)"/>
    <property type="match status" value="1"/>
</dbReference>
<dbReference type="SUPFAM" id="SSF52540">
    <property type="entry name" value="P-loop containing nucleoside triphosphate hydrolases"/>
    <property type="match status" value="2"/>
</dbReference>
<dbReference type="FunFam" id="3.40.50.300:FF:000973">
    <property type="entry name" value="Multidrug resistance-associated protein 4"/>
    <property type="match status" value="1"/>
</dbReference>
<evidence type="ECO:0000256" key="4">
    <source>
        <dbReference type="ARBA" id="ARBA00022737"/>
    </source>
</evidence>
<keyword evidence="3 10" id="KW-0812">Transmembrane</keyword>
<evidence type="ECO:0000259" key="12">
    <source>
        <dbReference type="PROSITE" id="PS50929"/>
    </source>
</evidence>
<dbReference type="FunFam" id="1.20.1560.10:FF:000013">
    <property type="entry name" value="ABC transporter C family member 2"/>
    <property type="match status" value="1"/>
</dbReference>
<evidence type="ECO:0000256" key="8">
    <source>
        <dbReference type="ARBA" id="ARBA00023136"/>
    </source>
</evidence>
<dbReference type="CDD" id="cd18604">
    <property type="entry name" value="ABC_6TM_VMR1_D2_like"/>
    <property type="match status" value="1"/>
</dbReference>
<dbReference type="Pfam" id="PF00005">
    <property type="entry name" value="ABC_tran"/>
    <property type="match status" value="2"/>
</dbReference>
<dbReference type="Gene3D" id="1.20.1560.10">
    <property type="entry name" value="ABC transporter type 1, transmembrane domain"/>
    <property type="match status" value="2"/>
</dbReference>
<feature type="transmembrane region" description="Helical" evidence="10">
    <location>
        <begin position="259"/>
        <end position="279"/>
    </location>
</feature>
<feature type="transmembrane region" description="Helical" evidence="10">
    <location>
        <begin position="64"/>
        <end position="84"/>
    </location>
</feature>
<keyword evidence="2" id="KW-0813">Transport</keyword>
<name>A0A284QPG2_ARMOS</name>
<feature type="compositionally biased region" description="Basic and acidic residues" evidence="9">
    <location>
        <begin position="1030"/>
        <end position="1040"/>
    </location>
</feature>
<evidence type="ECO:0000256" key="2">
    <source>
        <dbReference type="ARBA" id="ARBA00022448"/>
    </source>
</evidence>
<reference evidence="14" key="1">
    <citation type="journal article" date="2017" name="Nat. Ecol. Evol.">
        <title>Genome expansion and lineage-specific genetic innovations in the forest pathogenic fungi Armillaria.</title>
        <authorList>
            <person name="Sipos G."/>
            <person name="Prasanna A.N."/>
            <person name="Walter M.C."/>
            <person name="O'Connor E."/>
            <person name="Balint B."/>
            <person name="Krizsan K."/>
            <person name="Kiss B."/>
            <person name="Hess J."/>
            <person name="Varga T."/>
            <person name="Slot J."/>
            <person name="Riley R."/>
            <person name="Boka B."/>
            <person name="Rigling D."/>
            <person name="Barry K."/>
            <person name="Lee J."/>
            <person name="Mihaltcheva S."/>
            <person name="LaButti K."/>
            <person name="Lipzen A."/>
            <person name="Waldron R."/>
            <person name="Moloney N.M."/>
            <person name="Sperisen C."/>
            <person name="Kredics L."/>
            <person name="Vagvoelgyi C."/>
            <person name="Patrignani A."/>
            <person name="Fitzpatrick D."/>
            <person name="Nagy I."/>
            <person name="Doyle S."/>
            <person name="Anderson J.B."/>
            <person name="Grigoriev I.V."/>
            <person name="Gueldener U."/>
            <person name="Muensterkoetter M."/>
            <person name="Nagy L.G."/>
        </authorList>
    </citation>
    <scope>NUCLEOTIDE SEQUENCE [LARGE SCALE GENOMIC DNA]</scope>
    <source>
        <strain evidence="14">C18/9</strain>
    </source>
</reference>
<accession>A0A284QPG2</accession>
<dbReference type="GO" id="GO:0016020">
    <property type="term" value="C:membrane"/>
    <property type="evidence" value="ECO:0007669"/>
    <property type="project" value="UniProtKB-SubCell"/>
</dbReference>
<feature type="transmembrane region" description="Helical" evidence="10">
    <location>
        <begin position="1211"/>
        <end position="1231"/>
    </location>
</feature>
<sequence length="1668" mass="185601">MREHKYRSRALSANDCHHHRKMATPILSFGPLVNVPSSSQTVMDASVLMEFVIQSKKKWLTDSFIIPLYVVIASAVVFLLQIIFSSRRVRRLFWRSRDAPIAADEEPQPEPEAVFQPAGYFQDLKEHVSQSGGAKIFTYRVLRLVGCLVLLGLSITTLVLDVEENELATSGKWGKKHKKKPRGDRWLKPREWLAASLCLTFLYTFLLAIISVTARKRWSHVAIRHLNAVLVVTTGVYVYRDIAPLATFTNIPRDISEGWVLWAKIAVLLFTGTVIPLSVPREYTPVDPNDPFPIPHPEQTAPLISLFLYFWMDPVVKAAYRVSHLPYDQLPPLADYDANKTLKARSFKYLDVFTGANRRHLFFGLMRVFAWDYVAMVAIMIVQLSAEFAAPIGINRLLHYLETGGKDSLYRPWLWIVWLFVGPITTSIAFDWYIFIATRCLARCESIITQLVFEHALRIRMKAETHTSSPTSSQPASGESTPSPVDSMAHVAESSNDSEVTLHSSSPTETEGDHSREETLQGTPSSIKSTDDTTESPSKPAKDPSSSAAEGDARAKNLVGKINNLVTTDLANIADSRDFMRLLVYVPLQLILCVVFLYVILGWSAFVGLAVIILMFPAPGFLAKLTQDVQAATLKRTDGRVQTVTEIVNVLRMVKMFGWESKMNERISSKREEELVWIRKRQFLNLLSGSINFLIPVSTMMATYATYVSFFTIIMKEQLSSAKVFSSMAIFDMFSGQLHRMLYTVSQTVVGKVSLDRLTDFMHNTELLDSYSEKTPATSIIPTEIPTNDVIGFCKAAFSWSNDDNGSATPSGRQFLLRIEEELIFHKNSINLVIGPTGSGKTSLLMALLGEMHYIPSGPGSWFNLPREGGVAYAAQESWVLNSTIKDNILFGAEFDEQRYKKVVRQCGLERDLTLFDAGDQTEVGEKGLTLSGGQKARVTLARAIYSKADIILLDDVLAALDVHTSKWIIDKCFKGDLIKDRTIILVTHNIAMAEPIAQVIVSLKEGRVASQGSLSTALSRDRALAKEAQRDEEAMHKADEEIDAEEDTAGATDKDKKSNGKLIMAEEIQEGHIGWASLKLYLSALGGNHVMLFFIVFLGAYILQEILATAQTWFLGYWASQYDGDRDPSEVNVFYYIGVYGLLLLVTLLFYIVAYVIFVFGGIRASRTINRKLIESILGTTLRWLDTTPTSRIITRCTGDIRAVDSMVPMFLFAVFELTLAMLIKFIAVVAFTPIFLFPGILVGVLGAWCGQIYIKAQLSVKRELSNAKAPVLGHFGAAIAGITSIRAYGAQKAFIHESTVRIDKYTRTGRTFYNLNRWIDIRIDALGGLFSACLATYLVYFQDIEAFNIGFSLNMAIGVSGMILWWVRCVNQFEVQGNSLERIHGYLGAEQEEKTSKDREPPAYWPTSGELRVENLSARYSPDGPKVLHDLSFTVKSGERIGIVGRTGSGKSSLTLSLLRCIYTEGTVYYDGIPTTAVNLDALRSKITIIPQVPELLSGTLRQNLDPFDQYDDATLNDALRAAGLFSLQSEMEEGRITLDSAIASGGGNLSVGQRQILALARALVRGSKLLILDEATSAIDYKTDSIIQSSLRHELGSDMTLITVAHRLQTIMDADKIMVLEAGHIVEFDSPKNLLVNPKGKLRSLVDESADKDILYAMAEQPKQS</sequence>
<dbReference type="PROSITE" id="PS50929">
    <property type="entry name" value="ABC_TM1F"/>
    <property type="match status" value="2"/>
</dbReference>
<feature type="compositionally biased region" description="Low complexity" evidence="9">
    <location>
        <begin position="536"/>
        <end position="549"/>
    </location>
</feature>
<dbReference type="Proteomes" id="UP000219338">
    <property type="component" value="Unassembled WGS sequence"/>
</dbReference>
<dbReference type="SMART" id="SM00382">
    <property type="entry name" value="AAA"/>
    <property type="match status" value="2"/>
</dbReference>
<feature type="transmembrane region" description="Helical" evidence="10">
    <location>
        <begin position="590"/>
        <end position="616"/>
    </location>
</feature>
<comment type="subcellular location">
    <subcellularLocation>
        <location evidence="1">Membrane</location>
        <topology evidence="1">Multi-pass membrane protein</topology>
    </subcellularLocation>
</comment>
<feature type="transmembrane region" description="Helical" evidence="10">
    <location>
        <begin position="368"/>
        <end position="393"/>
    </location>
</feature>
<feature type="domain" description="ABC transporter" evidence="11">
    <location>
        <begin position="1413"/>
        <end position="1650"/>
    </location>
</feature>
<evidence type="ECO:0000256" key="5">
    <source>
        <dbReference type="ARBA" id="ARBA00022741"/>
    </source>
</evidence>
<dbReference type="InterPro" id="IPR017871">
    <property type="entry name" value="ABC_transporter-like_CS"/>
</dbReference>
<evidence type="ECO:0000256" key="10">
    <source>
        <dbReference type="SAM" id="Phobius"/>
    </source>
</evidence>
<feature type="transmembrane region" description="Helical" evidence="10">
    <location>
        <begin position="1348"/>
        <end position="1369"/>
    </location>
</feature>
<dbReference type="SUPFAM" id="SSF90123">
    <property type="entry name" value="ABC transporter transmembrane region"/>
    <property type="match status" value="2"/>
</dbReference>
<organism evidence="13 14">
    <name type="scientific">Armillaria ostoyae</name>
    <name type="common">Armillaria root rot fungus</name>
    <dbReference type="NCBI Taxonomy" id="47428"/>
    <lineage>
        <taxon>Eukaryota</taxon>
        <taxon>Fungi</taxon>
        <taxon>Dikarya</taxon>
        <taxon>Basidiomycota</taxon>
        <taxon>Agaricomycotina</taxon>
        <taxon>Agaricomycetes</taxon>
        <taxon>Agaricomycetidae</taxon>
        <taxon>Agaricales</taxon>
        <taxon>Marasmiineae</taxon>
        <taxon>Physalacriaceae</taxon>
        <taxon>Armillaria</taxon>
    </lineage>
</organism>
<evidence type="ECO:0000256" key="9">
    <source>
        <dbReference type="SAM" id="MobiDB-lite"/>
    </source>
</evidence>
<dbReference type="CDD" id="cd18596">
    <property type="entry name" value="ABC_6TM_VMR1_D1_like"/>
    <property type="match status" value="1"/>
</dbReference>
<dbReference type="GO" id="GO:0016887">
    <property type="term" value="F:ATP hydrolysis activity"/>
    <property type="evidence" value="ECO:0007669"/>
    <property type="project" value="InterPro"/>
</dbReference>